<dbReference type="EMBL" id="JAFCNB010000013">
    <property type="protein sequence ID" value="MBP2706570.1"/>
    <property type="molecule type" value="Genomic_DNA"/>
</dbReference>
<feature type="region of interest" description="Disordered" evidence="1">
    <location>
        <begin position="1"/>
        <end position="75"/>
    </location>
</feature>
<keyword evidence="2" id="KW-1133">Transmembrane helix</keyword>
<protein>
    <submittedName>
        <fullName evidence="3">DUF2079 domain-containing protein</fullName>
    </submittedName>
</protein>
<dbReference type="Proteomes" id="UP000674234">
    <property type="component" value="Unassembled WGS sequence"/>
</dbReference>
<name>A0A941AJP3_9ACTN</name>
<feature type="transmembrane region" description="Helical" evidence="2">
    <location>
        <begin position="81"/>
        <end position="104"/>
    </location>
</feature>
<reference evidence="3" key="1">
    <citation type="submission" date="2021-02" db="EMBL/GenBank/DDBJ databases">
        <title>Draft genome sequence of Microbispora sp. RL4-1S isolated from rice leaves in Thailand.</title>
        <authorList>
            <person name="Muangham S."/>
            <person name="Duangmal K."/>
        </authorList>
    </citation>
    <scope>NUCLEOTIDE SEQUENCE</scope>
    <source>
        <strain evidence="3">RL4-1S</strain>
    </source>
</reference>
<accession>A0A941AJP3</accession>
<dbReference type="RefSeq" id="WP_210157851.1">
    <property type="nucleotide sequence ID" value="NZ_JAFCNB010000013.1"/>
</dbReference>
<sequence length="541" mass="58986">MIRGTATPEGPARGAAETVPHAGTSAAETESPEAEAETPAAGAQAPPPETETHDTTRTAVTGSDPVPPGTTPRRRLPGPHALALGVMCALATVLYCAVSLLRFAHYQFSSYDLVIFDQAVRGWSRFSLPLVPLRGVTGGFGMDYNQLADHFSPILATLAPFYWLHDGPQTLLVAQAVLFALAIPFVWNFTRRVLGTPHAYLVALAYAISWPIAQATNVEFHEVAFVPLLSAIAIERLHAGRRLPGVLAVAGLLLTKEDMGLMVAGLGAWLFFTGRRELGAGLALAGLTVLEVVRKLVIPLAGGKPEYYMRYSKLGPDLPQILWKLVTHPQQAVVMLFDDHSKWNTWGLLLWPALFLCLLSPLVLAALPLIMERLLADSDNWWSTGWHYDAFVVVILLLAGVDGAARLIRFLERRGLLRRGHGLKLAYAGAVAAVAITTVPYRPFDQLMTPDFYHPDQRAATRALALSMVPAGTVVEATDDFGARLSGHDTVLWWDYQKRGTPWIVASVNGDLRGVVDSYLTEGYELKFDQEDIIVLHRIGS</sequence>
<feature type="transmembrane region" description="Helical" evidence="2">
    <location>
        <begin position="348"/>
        <end position="370"/>
    </location>
</feature>
<dbReference type="AlphaFoldDB" id="A0A941AJP3"/>
<dbReference type="Pfam" id="PF09852">
    <property type="entry name" value="DUF2079"/>
    <property type="match status" value="1"/>
</dbReference>
<keyword evidence="4" id="KW-1185">Reference proteome</keyword>
<evidence type="ECO:0000313" key="4">
    <source>
        <dbReference type="Proteomes" id="UP000674234"/>
    </source>
</evidence>
<comment type="caution">
    <text evidence="3">The sequence shown here is derived from an EMBL/GenBank/DDBJ whole genome shotgun (WGS) entry which is preliminary data.</text>
</comment>
<feature type="transmembrane region" description="Helical" evidence="2">
    <location>
        <begin position="390"/>
        <end position="411"/>
    </location>
</feature>
<dbReference type="InterPro" id="IPR018650">
    <property type="entry name" value="STSV1_Orf64"/>
</dbReference>
<feature type="transmembrane region" description="Helical" evidence="2">
    <location>
        <begin position="171"/>
        <end position="190"/>
    </location>
</feature>
<evidence type="ECO:0000256" key="2">
    <source>
        <dbReference type="SAM" id="Phobius"/>
    </source>
</evidence>
<gene>
    <name evidence="3" type="ORF">JOL79_22440</name>
</gene>
<organism evidence="3 4">
    <name type="scientific">Microbispora oryzae</name>
    <dbReference type="NCBI Taxonomy" id="2806554"/>
    <lineage>
        <taxon>Bacteria</taxon>
        <taxon>Bacillati</taxon>
        <taxon>Actinomycetota</taxon>
        <taxon>Actinomycetes</taxon>
        <taxon>Streptosporangiales</taxon>
        <taxon>Streptosporangiaceae</taxon>
        <taxon>Microbispora</taxon>
    </lineage>
</organism>
<evidence type="ECO:0000313" key="3">
    <source>
        <dbReference type="EMBL" id="MBP2706570.1"/>
    </source>
</evidence>
<proteinExistence type="predicted"/>
<evidence type="ECO:0000256" key="1">
    <source>
        <dbReference type="SAM" id="MobiDB-lite"/>
    </source>
</evidence>
<keyword evidence="2" id="KW-0812">Transmembrane</keyword>
<feature type="transmembrane region" description="Helical" evidence="2">
    <location>
        <begin position="423"/>
        <end position="441"/>
    </location>
</feature>
<keyword evidence="2" id="KW-0472">Membrane</keyword>